<keyword evidence="1" id="KW-0812">Transmembrane</keyword>
<reference evidence="2 3" key="1">
    <citation type="journal article" date="2020" name="ISME J.">
        <title>Uncovering the hidden diversity of litter-decomposition mechanisms in mushroom-forming fungi.</title>
        <authorList>
            <person name="Floudas D."/>
            <person name="Bentzer J."/>
            <person name="Ahren D."/>
            <person name="Johansson T."/>
            <person name="Persson P."/>
            <person name="Tunlid A."/>
        </authorList>
    </citation>
    <scope>NUCLEOTIDE SEQUENCE [LARGE SCALE GENOMIC DNA]</scope>
    <source>
        <strain evidence="2 3">CBS 146.42</strain>
    </source>
</reference>
<feature type="transmembrane region" description="Helical" evidence="1">
    <location>
        <begin position="133"/>
        <end position="158"/>
    </location>
</feature>
<feature type="transmembrane region" description="Helical" evidence="1">
    <location>
        <begin position="12"/>
        <end position="35"/>
    </location>
</feature>
<feature type="transmembrane region" description="Helical" evidence="1">
    <location>
        <begin position="170"/>
        <end position="193"/>
    </location>
</feature>
<sequence>MVDAAVDPTLKYLEIGSMVAMVLFGMSTVQVYMYFTECLSDPKWLKVFVSVPLPIVSMPQVKVNLEAPRLLELAHTFLSGYSIVSSTVTYNGSLNITVLHRANALSGLLANTITFCAQVWFAYRLRRLSGQLIFPYFCMFISLVKCVSFYVVVIYEIVVTDANGIWSQLLLIPSILACAGDLLIAGGLIWCLWTRHQERIFRRTPADKILVWCLGTFAHSISDLRE</sequence>
<dbReference type="AlphaFoldDB" id="A0A8H5G7R7"/>
<evidence type="ECO:0000313" key="2">
    <source>
        <dbReference type="EMBL" id="KAF5359755.1"/>
    </source>
</evidence>
<dbReference type="Proteomes" id="UP000559027">
    <property type="component" value="Unassembled WGS sequence"/>
</dbReference>
<organism evidence="2 3">
    <name type="scientific">Leucocoprinus leucothites</name>
    <dbReference type="NCBI Taxonomy" id="201217"/>
    <lineage>
        <taxon>Eukaryota</taxon>
        <taxon>Fungi</taxon>
        <taxon>Dikarya</taxon>
        <taxon>Basidiomycota</taxon>
        <taxon>Agaricomycotina</taxon>
        <taxon>Agaricomycetes</taxon>
        <taxon>Agaricomycetidae</taxon>
        <taxon>Agaricales</taxon>
        <taxon>Agaricineae</taxon>
        <taxon>Agaricaceae</taxon>
        <taxon>Leucocoprinus</taxon>
    </lineage>
</organism>
<dbReference type="EMBL" id="JAACJO010000004">
    <property type="protein sequence ID" value="KAF5359755.1"/>
    <property type="molecule type" value="Genomic_DNA"/>
</dbReference>
<proteinExistence type="predicted"/>
<gene>
    <name evidence="2" type="ORF">D9756_003020</name>
</gene>
<feature type="transmembrane region" description="Helical" evidence="1">
    <location>
        <begin position="102"/>
        <end position="121"/>
    </location>
</feature>
<evidence type="ECO:0000313" key="3">
    <source>
        <dbReference type="Proteomes" id="UP000559027"/>
    </source>
</evidence>
<keyword evidence="1" id="KW-1133">Transmembrane helix</keyword>
<comment type="caution">
    <text evidence="2">The sequence shown here is derived from an EMBL/GenBank/DDBJ whole genome shotgun (WGS) entry which is preliminary data.</text>
</comment>
<keyword evidence="3" id="KW-1185">Reference proteome</keyword>
<keyword evidence="1" id="KW-0472">Membrane</keyword>
<accession>A0A8H5G7R7</accession>
<protein>
    <submittedName>
        <fullName evidence="2">Uncharacterized protein</fullName>
    </submittedName>
</protein>
<dbReference type="OrthoDB" id="2535105at2759"/>
<name>A0A8H5G7R7_9AGAR</name>
<evidence type="ECO:0000256" key="1">
    <source>
        <dbReference type="SAM" id="Phobius"/>
    </source>
</evidence>